<dbReference type="Gene3D" id="1.20.120.1870">
    <property type="entry name" value="Fic/DOC protein, Fido domain"/>
    <property type="match status" value="1"/>
</dbReference>
<proteinExistence type="predicted"/>
<name>A0ABZ0W1N0_9BACT</name>
<evidence type="ECO:0000313" key="2">
    <source>
        <dbReference type="EMBL" id="WQD37175.1"/>
    </source>
</evidence>
<dbReference type="SUPFAM" id="SSF140931">
    <property type="entry name" value="Fic-like"/>
    <property type="match status" value="1"/>
</dbReference>
<dbReference type="InterPro" id="IPR006440">
    <property type="entry name" value="Doc"/>
</dbReference>
<reference evidence="2 3" key="1">
    <citation type="submission" date="2023-12" db="EMBL/GenBank/DDBJ databases">
        <title>Genome sequencing and assembly of bacterial species from a model synthetic community.</title>
        <authorList>
            <person name="Hogle S.L."/>
        </authorList>
    </citation>
    <scope>NUCLEOTIDE SEQUENCE [LARGE SCALE GENOMIC DNA]</scope>
    <source>
        <strain evidence="2 3">HAMBI_3031</strain>
    </source>
</reference>
<evidence type="ECO:0000259" key="1">
    <source>
        <dbReference type="PROSITE" id="PS51459"/>
    </source>
</evidence>
<dbReference type="EMBL" id="CP139960">
    <property type="protein sequence ID" value="WQD37175.1"/>
    <property type="molecule type" value="Genomic_DNA"/>
</dbReference>
<dbReference type="PROSITE" id="PS51459">
    <property type="entry name" value="FIDO"/>
    <property type="match status" value="1"/>
</dbReference>
<sequence>MITLETILKIHRFSILKYGGADGVRDIGLLQSSIARPFQTIDGRELYESAFEKAAALYESLVANHPFIDGNKRTGFLAMVALIEYYGFLLIASEDEAYDFTIKVSTGQVAFDDIVKWLKENSSAT</sequence>
<dbReference type="PIRSF" id="PIRSF018297">
    <property type="entry name" value="Doc"/>
    <property type="match status" value="1"/>
</dbReference>
<dbReference type="PANTHER" id="PTHR39426">
    <property type="entry name" value="HOMOLOGY TO DEATH-ON-CURING PROTEIN OF PHAGE P1"/>
    <property type="match status" value="1"/>
</dbReference>
<feature type="domain" description="Fido" evidence="1">
    <location>
        <begin position="2"/>
        <end position="120"/>
    </location>
</feature>
<evidence type="ECO:0000313" key="3">
    <source>
        <dbReference type="Proteomes" id="UP001325680"/>
    </source>
</evidence>
<dbReference type="RefSeq" id="WP_114793025.1">
    <property type="nucleotide sequence ID" value="NZ_CP139960.1"/>
</dbReference>
<organism evidence="2 3">
    <name type="scientific">Niabella yanshanensis</name>
    <dbReference type="NCBI Taxonomy" id="577386"/>
    <lineage>
        <taxon>Bacteria</taxon>
        <taxon>Pseudomonadati</taxon>
        <taxon>Bacteroidota</taxon>
        <taxon>Chitinophagia</taxon>
        <taxon>Chitinophagales</taxon>
        <taxon>Chitinophagaceae</taxon>
        <taxon>Niabella</taxon>
    </lineage>
</organism>
<keyword evidence="3" id="KW-1185">Reference proteome</keyword>
<accession>A0ABZ0W1N0</accession>
<protein>
    <submittedName>
        <fullName evidence="2">Type II toxin-antitoxin system death-on-curing family toxin</fullName>
    </submittedName>
</protein>
<dbReference type="Pfam" id="PF02661">
    <property type="entry name" value="Fic"/>
    <property type="match status" value="1"/>
</dbReference>
<dbReference type="InterPro" id="IPR053737">
    <property type="entry name" value="Type_II_TA_Toxin"/>
</dbReference>
<dbReference type="InterPro" id="IPR036597">
    <property type="entry name" value="Fido-like_dom_sf"/>
</dbReference>
<gene>
    <name evidence="2" type="ORF">U0035_16005</name>
</gene>
<dbReference type="NCBIfam" id="TIGR01550">
    <property type="entry name" value="DOC_P1"/>
    <property type="match status" value="1"/>
</dbReference>
<dbReference type="Proteomes" id="UP001325680">
    <property type="component" value="Chromosome"/>
</dbReference>
<dbReference type="InterPro" id="IPR003812">
    <property type="entry name" value="Fido"/>
</dbReference>
<dbReference type="PANTHER" id="PTHR39426:SF1">
    <property type="entry name" value="HOMOLOGY TO DEATH-ON-CURING PROTEIN OF PHAGE P1"/>
    <property type="match status" value="1"/>
</dbReference>